<name>A0ABW0BX08_9BACT</name>
<dbReference type="Proteomes" id="UP001596163">
    <property type="component" value="Unassembled WGS sequence"/>
</dbReference>
<reference evidence="2" key="1">
    <citation type="journal article" date="2019" name="Int. J. Syst. Evol. Microbiol.">
        <title>The Global Catalogue of Microorganisms (GCM) 10K type strain sequencing project: providing services to taxonomists for standard genome sequencing and annotation.</title>
        <authorList>
            <consortium name="The Broad Institute Genomics Platform"/>
            <consortium name="The Broad Institute Genome Sequencing Center for Infectious Disease"/>
            <person name="Wu L."/>
            <person name="Ma J."/>
        </authorList>
    </citation>
    <scope>NUCLEOTIDE SEQUENCE [LARGE SCALE GENOMIC DNA]</scope>
    <source>
        <strain evidence="2">CGMCC 1.7030</strain>
    </source>
</reference>
<dbReference type="EMBL" id="JBHSKS010000005">
    <property type="protein sequence ID" value="MFC5191900.1"/>
    <property type="molecule type" value="Genomic_DNA"/>
</dbReference>
<comment type="caution">
    <text evidence="1">The sequence shown here is derived from an EMBL/GenBank/DDBJ whole genome shotgun (WGS) entry which is preliminary data.</text>
</comment>
<keyword evidence="2" id="KW-1185">Reference proteome</keyword>
<gene>
    <name evidence="1" type="ORF">ACFPIK_08985</name>
</gene>
<evidence type="ECO:0000313" key="2">
    <source>
        <dbReference type="Proteomes" id="UP001596163"/>
    </source>
</evidence>
<organism evidence="1 2">
    <name type="scientific">Algoriphagus aquatilis</name>
    <dbReference type="NCBI Taxonomy" id="490186"/>
    <lineage>
        <taxon>Bacteria</taxon>
        <taxon>Pseudomonadati</taxon>
        <taxon>Bacteroidota</taxon>
        <taxon>Cytophagia</taxon>
        <taxon>Cytophagales</taxon>
        <taxon>Cyclobacteriaceae</taxon>
        <taxon>Algoriphagus</taxon>
    </lineage>
</organism>
<sequence>MQTITLNSDLNPFQFLLTYIHEIAHLRVFENLGSNHVPHGADWKSMFQQLMVPILSESVFPHDLLIPLRLHMKNPSSSSARDLFLMKEMSKYDKKESTAQEVFLSDVMPGNTFLLAGRKFKKGETRRTRILCEEVDTGKKFLVSTLAKVKPLD</sequence>
<evidence type="ECO:0000313" key="1">
    <source>
        <dbReference type="EMBL" id="MFC5191900.1"/>
    </source>
</evidence>
<accession>A0ABW0BX08</accession>
<protein>
    <submittedName>
        <fullName evidence="1">Transcription elongation protein SprT</fullName>
    </submittedName>
</protein>
<proteinExistence type="predicted"/>